<dbReference type="OrthoDB" id="9805924at2"/>
<evidence type="ECO:0000256" key="1">
    <source>
        <dbReference type="ARBA" id="ARBA00022679"/>
    </source>
</evidence>
<proteinExistence type="predicted"/>
<dbReference type="Pfam" id="PF00583">
    <property type="entry name" value="Acetyltransf_1"/>
    <property type="match status" value="1"/>
</dbReference>
<dbReference type="InterPro" id="IPR050832">
    <property type="entry name" value="Bact_Acetyltransf"/>
</dbReference>
<dbReference type="Gene3D" id="3.40.630.30">
    <property type="match status" value="1"/>
</dbReference>
<dbReference type="GO" id="GO:0016747">
    <property type="term" value="F:acyltransferase activity, transferring groups other than amino-acyl groups"/>
    <property type="evidence" value="ECO:0007669"/>
    <property type="project" value="InterPro"/>
</dbReference>
<dbReference type="InterPro" id="IPR000182">
    <property type="entry name" value="GNAT_dom"/>
</dbReference>
<name>A0A0R2C7S2_9LACO</name>
<evidence type="ECO:0000259" key="3">
    <source>
        <dbReference type="PROSITE" id="PS51186"/>
    </source>
</evidence>
<feature type="domain" description="N-acetyltransferase" evidence="3">
    <location>
        <begin position="1"/>
        <end position="155"/>
    </location>
</feature>
<dbReference type="EMBL" id="AYZK01000001">
    <property type="protein sequence ID" value="KRM87825.1"/>
    <property type="molecule type" value="Genomic_DNA"/>
</dbReference>
<dbReference type="PANTHER" id="PTHR43877:SF2">
    <property type="entry name" value="AMINOALKYLPHOSPHONATE N-ACETYLTRANSFERASE-RELATED"/>
    <property type="match status" value="1"/>
</dbReference>
<keyword evidence="2" id="KW-0012">Acyltransferase</keyword>
<protein>
    <recommendedName>
        <fullName evidence="3">N-acetyltransferase domain-containing protein</fullName>
    </recommendedName>
</protein>
<evidence type="ECO:0000313" key="5">
    <source>
        <dbReference type="Proteomes" id="UP000051789"/>
    </source>
</evidence>
<reference evidence="4 5" key="1">
    <citation type="journal article" date="2015" name="Genome Announc.">
        <title>Expanding the biotechnology potential of lactobacilli through comparative genomics of 213 strains and associated genera.</title>
        <authorList>
            <person name="Sun Z."/>
            <person name="Harris H.M."/>
            <person name="McCann A."/>
            <person name="Guo C."/>
            <person name="Argimon S."/>
            <person name="Zhang W."/>
            <person name="Yang X."/>
            <person name="Jeffery I.B."/>
            <person name="Cooney J.C."/>
            <person name="Kagawa T.F."/>
            <person name="Liu W."/>
            <person name="Song Y."/>
            <person name="Salvetti E."/>
            <person name="Wrobel A."/>
            <person name="Rasinkangas P."/>
            <person name="Parkhill J."/>
            <person name="Rea M.C."/>
            <person name="O'Sullivan O."/>
            <person name="Ritari J."/>
            <person name="Douillard F.P."/>
            <person name="Paul Ross R."/>
            <person name="Yang R."/>
            <person name="Briner A.E."/>
            <person name="Felis G.E."/>
            <person name="de Vos W.M."/>
            <person name="Barrangou R."/>
            <person name="Klaenhammer T.R."/>
            <person name="Caufield P.W."/>
            <person name="Cui Y."/>
            <person name="Zhang H."/>
            <person name="O'Toole P.W."/>
        </authorList>
    </citation>
    <scope>NUCLEOTIDE SEQUENCE [LARGE SCALE GENOMIC DNA]</scope>
    <source>
        <strain evidence="4 5">DSM 22698</strain>
    </source>
</reference>
<organism evidence="4 5">
    <name type="scientific">Lacticaseibacillus thailandensis DSM 22698 = JCM 13996</name>
    <dbReference type="NCBI Taxonomy" id="1423810"/>
    <lineage>
        <taxon>Bacteria</taxon>
        <taxon>Bacillati</taxon>
        <taxon>Bacillota</taxon>
        <taxon>Bacilli</taxon>
        <taxon>Lactobacillales</taxon>
        <taxon>Lactobacillaceae</taxon>
        <taxon>Lacticaseibacillus</taxon>
    </lineage>
</organism>
<dbReference type="PROSITE" id="PS51186">
    <property type="entry name" value="GNAT"/>
    <property type="match status" value="1"/>
</dbReference>
<accession>A0A0R2C7S2</accession>
<comment type="caution">
    <text evidence="4">The sequence shown here is derived from an EMBL/GenBank/DDBJ whole genome shotgun (WGS) entry which is preliminary data.</text>
</comment>
<dbReference type="CDD" id="cd04301">
    <property type="entry name" value="NAT_SF"/>
    <property type="match status" value="1"/>
</dbReference>
<dbReference type="Proteomes" id="UP000051789">
    <property type="component" value="Unassembled WGS sequence"/>
</dbReference>
<dbReference type="InterPro" id="IPR016181">
    <property type="entry name" value="Acyl_CoA_acyltransferase"/>
</dbReference>
<dbReference type="STRING" id="1423810.FD19_GL000102"/>
<sequence length="155" mass="16640">MAIRTAQLTDAPTIARLHQQLISELAQLNPTMFKPLGEPDLQAVAKYIVGDSATAFVHDVQPVDAFATVTTATTGAGPGIIPHRFAYLVDIYVAPTARRHGVASALLAAVQTWATAAHLDFVQLNVAATNEAARALYQHLGYTPQYTTLQLPLNH</sequence>
<dbReference type="RefSeq" id="WP_054749210.1">
    <property type="nucleotide sequence ID" value="NZ_AYZK01000001.1"/>
</dbReference>
<dbReference type="AlphaFoldDB" id="A0A0R2C7S2"/>
<gene>
    <name evidence="4" type="ORF">FD19_GL000102</name>
</gene>
<keyword evidence="5" id="KW-1185">Reference proteome</keyword>
<evidence type="ECO:0000256" key="2">
    <source>
        <dbReference type="ARBA" id="ARBA00023315"/>
    </source>
</evidence>
<keyword evidence="1" id="KW-0808">Transferase</keyword>
<dbReference type="SUPFAM" id="SSF55729">
    <property type="entry name" value="Acyl-CoA N-acyltransferases (Nat)"/>
    <property type="match status" value="1"/>
</dbReference>
<dbReference type="PANTHER" id="PTHR43877">
    <property type="entry name" value="AMINOALKYLPHOSPHONATE N-ACETYLTRANSFERASE-RELATED-RELATED"/>
    <property type="match status" value="1"/>
</dbReference>
<dbReference type="PATRIC" id="fig|1423810.4.peg.103"/>
<evidence type="ECO:0000313" key="4">
    <source>
        <dbReference type="EMBL" id="KRM87825.1"/>
    </source>
</evidence>